<dbReference type="STRING" id="1802114.A2719_02480"/>
<dbReference type="Pfam" id="PF11104">
    <property type="entry name" value="PilM_2"/>
    <property type="match status" value="1"/>
</dbReference>
<dbReference type="EMBL" id="MHNK01000005">
    <property type="protein sequence ID" value="OGZ44253.1"/>
    <property type="molecule type" value="Genomic_DNA"/>
</dbReference>
<name>A0A1G2G1S2_9BACT</name>
<dbReference type="PIRSF" id="PIRSF019169">
    <property type="entry name" value="PilM"/>
    <property type="match status" value="1"/>
</dbReference>
<reference evidence="1 2" key="1">
    <citation type="journal article" date="2016" name="Nat. Commun.">
        <title>Thousands of microbial genomes shed light on interconnected biogeochemical processes in an aquifer system.</title>
        <authorList>
            <person name="Anantharaman K."/>
            <person name="Brown C.T."/>
            <person name="Hug L.A."/>
            <person name="Sharon I."/>
            <person name="Castelle C.J."/>
            <person name="Probst A.J."/>
            <person name="Thomas B.C."/>
            <person name="Singh A."/>
            <person name="Wilkins M.J."/>
            <person name="Karaoz U."/>
            <person name="Brodie E.L."/>
            <person name="Williams K.H."/>
            <person name="Hubbard S.S."/>
            <person name="Banfield J.F."/>
        </authorList>
    </citation>
    <scope>NUCLEOTIDE SEQUENCE [LARGE SCALE GENOMIC DNA]</scope>
</reference>
<dbReference type="InterPro" id="IPR043129">
    <property type="entry name" value="ATPase_NBD"/>
</dbReference>
<dbReference type="NCBIfam" id="TIGR01175">
    <property type="entry name" value="pilM"/>
    <property type="match status" value="1"/>
</dbReference>
<evidence type="ECO:0000313" key="2">
    <source>
        <dbReference type="Proteomes" id="UP000177480"/>
    </source>
</evidence>
<protein>
    <recommendedName>
        <fullName evidence="3">SHS2 domain-containing protein</fullName>
    </recommendedName>
</protein>
<proteinExistence type="predicted"/>
<dbReference type="CDD" id="cd24049">
    <property type="entry name" value="ASKHA_NBD_PilM"/>
    <property type="match status" value="1"/>
</dbReference>
<accession>A0A1G2G1S2</accession>
<gene>
    <name evidence="1" type="ORF">A2719_02480</name>
</gene>
<organism evidence="1 2">
    <name type="scientific">Candidatus Ryanbacteria bacterium RIFCSPHIGHO2_01_FULL_45_22</name>
    <dbReference type="NCBI Taxonomy" id="1802114"/>
    <lineage>
        <taxon>Bacteria</taxon>
        <taxon>Candidatus Ryaniibacteriota</taxon>
    </lineage>
</organism>
<comment type="caution">
    <text evidence="1">The sequence shown here is derived from an EMBL/GenBank/DDBJ whole genome shotgun (WGS) entry which is preliminary data.</text>
</comment>
<evidence type="ECO:0008006" key="3">
    <source>
        <dbReference type="Google" id="ProtNLM"/>
    </source>
</evidence>
<dbReference type="InterPro" id="IPR050696">
    <property type="entry name" value="FtsA/MreB"/>
</dbReference>
<dbReference type="SUPFAM" id="SSF53067">
    <property type="entry name" value="Actin-like ATPase domain"/>
    <property type="match status" value="2"/>
</dbReference>
<dbReference type="Gene3D" id="3.30.420.40">
    <property type="match status" value="2"/>
</dbReference>
<dbReference type="PANTHER" id="PTHR32432:SF3">
    <property type="entry name" value="ETHANOLAMINE UTILIZATION PROTEIN EUTJ"/>
    <property type="match status" value="1"/>
</dbReference>
<dbReference type="AlphaFoldDB" id="A0A1G2G1S2"/>
<evidence type="ECO:0000313" key="1">
    <source>
        <dbReference type="EMBL" id="OGZ44253.1"/>
    </source>
</evidence>
<dbReference type="PANTHER" id="PTHR32432">
    <property type="entry name" value="CELL DIVISION PROTEIN FTSA-RELATED"/>
    <property type="match status" value="1"/>
</dbReference>
<dbReference type="Proteomes" id="UP000177480">
    <property type="component" value="Unassembled WGS sequence"/>
</dbReference>
<dbReference type="InterPro" id="IPR005883">
    <property type="entry name" value="PilM"/>
</dbReference>
<sequence length="360" mass="40475">MSFFSRLLQPPSYLSLPVFALDISDRSFKYIQFEKTPQGRRVCTFGSGAFPDGLIQSGVITDTSKLAALLREQLADKKFRYVALALPEEKGFVRSIRMPRVAPEELREAIALQLEEYVPLPPEETSFVYHVLPEATPTTMEVLIAAYPTELISIYRDAMEQAEFIPISLEIESQAIARSIIPVMEEKDAILVIDIGLTRTSFLFAKNGYTQLTSTIPIGGNTMHESIMKALSVPEAKAEQLKKDYGMGHSKEGKQVYDALLPLITSMQNEIQRRVEFWREEMHKEKKSKETSELNHIYLCGREANLIGLPQYLSTQLQTPVSLPNVWINALPNQQVVPEIEFRDSLGYATSIGLALGAEE</sequence>
<dbReference type="Gene3D" id="3.30.1490.300">
    <property type="match status" value="1"/>
</dbReference>